<proteinExistence type="predicted"/>
<evidence type="ECO:0000313" key="1">
    <source>
        <dbReference type="EMBL" id="QED27416.1"/>
    </source>
</evidence>
<dbReference type="PROSITE" id="PS51257">
    <property type="entry name" value="PROKAR_LIPOPROTEIN"/>
    <property type="match status" value="1"/>
</dbReference>
<sequence>MKRFFLFAIVGVLAACTAGEQVKQGDVNEFCQLGDSDCRPGLVCEEGVCQLAGEQPSNDCDAVCARLDECGAAESSCVVDCRATTRDWSIEAKELFGECAANITCEEAQTSFVPQLCYERIPLDPDRRTQCDFLVGGARECTDSADFEALQTACYRLARTGDEAAWSRLERCESALQVGICSGIATCFNEELSLDPEIDLGNATLNSEDPA</sequence>
<reference evidence="1 2" key="1">
    <citation type="submission" date="2019-08" db="EMBL/GenBank/DDBJ databases">
        <authorList>
            <person name="Liang Q."/>
        </authorList>
    </citation>
    <scope>NUCLEOTIDE SEQUENCE [LARGE SCALE GENOMIC DNA]</scope>
    <source>
        <strain evidence="1 2">V1718</strain>
    </source>
</reference>
<organism evidence="1 2">
    <name type="scientific">Microvenator marinus</name>
    <dbReference type="NCBI Taxonomy" id="2600177"/>
    <lineage>
        <taxon>Bacteria</taxon>
        <taxon>Deltaproteobacteria</taxon>
        <taxon>Bradymonadales</taxon>
        <taxon>Microvenatoraceae</taxon>
        <taxon>Microvenator</taxon>
    </lineage>
</organism>
<name>A0A5B8XUN5_9DELT</name>
<evidence type="ECO:0000313" key="2">
    <source>
        <dbReference type="Proteomes" id="UP000321595"/>
    </source>
</evidence>
<accession>A0A5B8XUN5</accession>
<dbReference type="RefSeq" id="WP_146959101.1">
    <property type="nucleotide sequence ID" value="NZ_CP042467.1"/>
</dbReference>
<gene>
    <name evidence="1" type="ORF">FRD01_09220</name>
</gene>
<dbReference type="OrthoDB" id="5526349at2"/>
<dbReference type="KEGG" id="bbae:FRD01_09220"/>
<dbReference type="EMBL" id="CP042467">
    <property type="protein sequence ID" value="QED27416.1"/>
    <property type="molecule type" value="Genomic_DNA"/>
</dbReference>
<protein>
    <submittedName>
        <fullName evidence="1">Uncharacterized protein</fullName>
    </submittedName>
</protein>
<dbReference type="AlphaFoldDB" id="A0A5B8XUN5"/>
<dbReference type="Proteomes" id="UP000321595">
    <property type="component" value="Chromosome"/>
</dbReference>
<keyword evidence="2" id="KW-1185">Reference proteome</keyword>